<evidence type="ECO:0000256" key="2">
    <source>
        <dbReference type="SAM" id="SignalP"/>
    </source>
</evidence>
<sequence>MSTKLKIAALSVALAGLTAAPLAHSADTPVKAPTSSEQSNPCAPKKKKATNPCGPANPCAPKKRKAAE</sequence>
<dbReference type="AlphaFoldDB" id="A0A2M8VQT7"/>
<dbReference type="EMBL" id="PGTX01000002">
    <property type="protein sequence ID" value="PJI79832.1"/>
    <property type="molecule type" value="Genomic_DNA"/>
</dbReference>
<evidence type="ECO:0008006" key="5">
    <source>
        <dbReference type="Google" id="ProtNLM"/>
    </source>
</evidence>
<dbReference type="RefSeq" id="WP_100379185.1">
    <property type="nucleotide sequence ID" value="NZ_CBCSBW010000002.1"/>
</dbReference>
<dbReference type="Proteomes" id="UP000229366">
    <property type="component" value="Unassembled WGS sequence"/>
</dbReference>
<name>A0A2M8VQT7_9BURK</name>
<evidence type="ECO:0000256" key="1">
    <source>
        <dbReference type="SAM" id="MobiDB-lite"/>
    </source>
</evidence>
<accession>A0A2M8VQT7</accession>
<feature type="signal peptide" evidence="2">
    <location>
        <begin position="1"/>
        <end position="25"/>
    </location>
</feature>
<feature type="region of interest" description="Disordered" evidence="1">
    <location>
        <begin position="24"/>
        <end position="68"/>
    </location>
</feature>
<evidence type="ECO:0000313" key="3">
    <source>
        <dbReference type="EMBL" id="PJI79832.1"/>
    </source>
</evidence>
<feature type="chain" id="PRO_5014922219" description="Phosphate starvation-inducible protein PsiF" evidence="2">
    <location>
        <begin position="26"/>
        <end position="68"/>
    </location>
</feature>
<organism evidence="3 4">
    <name type="scientific">Polynucleobacter brandtiae</name>
    <dbReference type="NCBI Taxonomy" id="1938816"/>
    <lineage>
        <taxon>Bacteria</taxon>
        <taxon>Pseudomonadati</taxon>
        <taxon>Pseudomonadota</taxon>
        <taxon>Betaproteobacteria</taxon>
        <taxon>Burkholderiales</taxon>
        <taxon>Burkholderiaceae</taxon>
        <taxon>Polynucleobacter</taxon>
    </lineage>
</organism>
<proteinExistence type="predicted"/>
<evidence type="ECO:0000313" key="4">
    <source>
        <dbReference type="Proteomes" id="UP000229366"/>
    </source>
</evidence>
<keyword evidence="2" id="KW-0732">Signal</keyword>
<comment type="caution">
    <text evidence="3">The sequence shown here is derived from an EMBL/GenBank/DDBJ whole genome shotgun (WGS) entry which is preliminary data.</text>
</comment>
<gene>
    <name evidence="3" type="ORF">B0G85_0809</name>
</gene>
<protein>
    <recommendedName>
        <fullName evidence="5">Phosphate starvation-inducible protein PsiF</fullName>
    </recommendedName>
</protein>
<reference evidence="3 4" key="1">
    <citation type="submission" date="2017-11" db="EMBL/GenBank/DDBJ databases">
        <title>Genomic Encyclopedia of Type Strains, Phase III (KMG-III): the genomes of soil and plant-associated and newly described type strains.</title>
        <authorList>
            <person name="Whitman W."/>
        </authorList>
    </citation>
    <scope>NUCLEOTIDE SEQUENCE [LARGE SCALE GENOMIC DNA]</scope>
    <source>
        <strain evidence="3 4">UB-Domo-W1</strain>
    </source>
</reference>
<keyword evidence="4" id="KW-1185">Reference proteome</keyword>